<comment type="caution">
    <text evidence="1">The sequence shown here is derived from an EMBL/GenBank/DDBJ whole genome shotgun (WGS) entry which is preliminary data.</text>
</comment>
<dbReference type="Proteomes" id="UP000050469">
    <property type="component" value="Unassembled WGS sequence"/>
</dbReference>
<reference evidence="1 2" key="1">
    <citation type="submission" date="2015-09" db="EMBL/GenBank/DDBJ databases">
        <title>Genome announcement of multiple Pseudomonas syringae strains.</title>
        <authorList>
            <person name="Thakur S."/>
            <person name="Wang P.W."/>
            <person name="Gong Y."/>
            <person name="Weir B.S."/>
            <person name="Guttman D.S."/>
        </authorList>
    </citation>
    <scope>NUCLEOTIDE SEQUENCE [LARGE SCALE GENOMIC DNA]</scope>
    <source>
        <strain evidence="1 2">ICMP7840</strain>
    </source>
</reference>
<dbReference type="EMBL" id="LJQO01000486">
    <property type="protein sequence ID" value="KPX60414.1"/>
    <property type="molecule type" value="Genomic_DNA"/>
</dbReference>
<accession>A0A0P9T4H3</accession>
<name>A0A0P9T4H3_PSEA0</name>
<proteinExistence type="predicted"/>
<sequence length="127" mass="14261">MSGHLNGRSCFVDMGYPAGRLCPICVRPAQTKCSDSDRLICSVRCNRVRPLFHSVFPVVAWMLLWPESRPRAALIGHYPQENVYVQETVARDIVCGCSVRGRWLRSGRGLDPEGTCENRHGLHQPAQ</sequence>
<gene>
    <name evidence="1" type="ORF">ALO53_103185</name>
</gene>
<evidence type="ECO:0000313" key="2">
    <source>
        <dbReference type="Proteomes" id="UP000050469"/>
    </source>
</evidence>
<evidence type="ECO:0000313" key="1">
    <source>
        <dbReference type="EMBL" id="KPX60414.1"/>
    </source>
</evidence>
<protein>
    <submittedName>
        <fullName evidence="1">Uncharacterized protein</fullName>
    </submittedName>
</protein>
<organism evidence="1 2">
    <name type="scientific">Pseudomonas amygdali pv. photiniae</name>
    <dbReference type="NCBI Taxonomy" id="251724"/>
    <lineage>
        <taxon>Bacteria</taxon>
        <taxon>Pseudomonadati</taxon>
        <taxon>Pseudomonadota</taxon>
        <taxon>Gammaproteobacteria</taxon>
        <taxon>Pseudomonadales</taxon>
        <taxon>Pseudomonadaceae</taxon>
        <taxon>Pseudomonas</taxon>
        <taxon>Pseudomonas amygdali</taxon>
    </lineage>
</organism>
<dbReference type="AlphaFoldDB" id="A0A0P9T4H3"/>